<dbReference type="EMBL" id="CP107567">
    <property type="protein sequence ID" value="UYQ60049.1"/>
    <property type="molecule type" value="Genomic_DNA"/>
</dbReference>
<dbReference type="Gene3D" id="3.40.630.30">
    <property type="match status" value="1"/>
</dbReference>
<name>A0ABY6I239_STRPE</name>
<sequence length="212" mass="23149">MEGTTGTSVYAMRAITTAEDRAAVKRLVEERNRWLATRLIAGPSMTEAGTTVPEESLTVGLFEDDQPVGCLRLQRQPRHEAHWAAEPAEPSLLLSFAHSTPGRASDRIGQLMSIWAQDFAARLGMASVRCEIPGSPAVLSEGRRPGRLLRHLRDRCGWQIKHHGRTPAGRPVALLQLPALARPDLAPLILCRVPLTIRDAARAPHTSIGSQP</sequence>
<evidence type="ECO:0000313" key="1">
    <source>
        <dbReference type="EMBL" id="UYQ60049.1"/>
    </source>
</evidence>
<protein>
    <recommendedName>
        <fullName evidence="3">N-acetyltransferase domain-containing protein</fullName>
    </recommendedName>
</protein>
<organism evidence="1 2">
    <name type="scientific">Streptomyces peucetius</name>
    <dbReference type="NCBI Taxonomy" id="1950"/>
    <lineage>
        <taxon>Bacteria</taxon>
        <taxon>Bacillati</taxon>
        <taxon>Actinomycetota</taxon>
        <taxon>Actinomycetes</taxon>
        <taxon>Kitasatosporales</taxon>
        <taxon>Streptomycetaceae</taxon>
        <taxon>Streptomyces</taxon>
    </lineage>
</organism>
<evidence type="ECO:0008006" key="3">
    <source>
        <dbReference type="Google" id="ProtNLM"/>
    </source>
</evidence>
<dbReference type="RefSeq" id="WP_264241194.1">
    <property type="nucleotide sequence ID" value="NZ_CP107567.1"/>
</dbReference>
<evidence type="ECO:0000313" key="2">
    <source>
        <dbReference type="Proteomes" id="UP001163878"/>
    </source>
</evidence>
<gene>
    <name evidence="1" type="ORF">OGH68_00130</name>
</gene>
<proteinExistence type="predicted"/>
<accession>A0ABY6I239</accession>
<dbReference type="Proteomes" id="UP001163878">
    <property type="component" value="Chromosome"/>
</dbReference>
<keyword evidence="2" id="KW-1185">Reference proteome</keyword>
<reference evidence="1" key="1">
    <citation type="submission" date="2022-10" db="EMBL/GenBank/DDBJ databases">
        <title>Cytochrome P450 Catalyzes Benzene Ring Formation in the Biosynthesis of Trialkyl-Substituted Aromatic Polyketides.</title>
        <authorList>
            <person name="Zhao E."/>
            <person name="Ge H."/>
        </authorList>
    </citation>
    <scope>NUCLEOTIDE SEQUENCE</scope>
    <source>
        <strain evidence="1">NA0869</strain>
    </source>
</reference>